<dbReference type="Proteomes" id="UP000824533">
    <property type="component" value="Linkage Group LG06"/>
</dbReference>
<reference evidence="1 2" key="1">
    <citation type="journal article" date="2021" name="Front. Genet.">
        <title>Chromosome-Level Genome Assembly Reveals Significant Gene Expansion in the Toll and IMD Signaling Pathways of Dendrolimus kikuchii.</title>
        <authorList>
            <person name="Zhou J."/>
            <person name="Wu P."/>
            <person name="Xiong Z."/>
            <person name="Liu N."/>
            <person name="Zhao N."/>
            <person name="Ji M."/>
            <person name="Qiu Y."/>
            <person name="Yang B."/>
        </authorList>
    </citation>
    <scope>NUCLEOTIDE SEQUENCE [LARGE SCALE GENOMIC DNA]</scope>
    <source>
        <strain evidence="1">Ann1</strain>
    </source>
</reference>
<proteinExistence type="predicted"/>
<evidence type="ECO:0000313" key="2">
    <source>
        <dbReference type="Proteomes" id="UP000824533"/>
    </source>
</evidence>
<dbReference type="EMBL" id="CM034392">
    <property type="protein sequence ID" value="KAJ0180724.1"/>
    <property type="molecule type" value="Genomic_DNA"/>
</dbReference>
<keyword evidence="2" id="KW-1185">Reference proteome</keyword>
<sequence>MTLSWPHIVILIALYPWLVWSNDIYHLKSIKIFNPPEILPKNAYFGYSVTHDVQRNRLIASAPRASNIGSIYSCDFDQKNNCTNVECSPAIRREYDKYDHDYWLGATVAGGPDYYVTCAPRHIARSQAYKAPGEFAFCYISAENGVSLNKLTTLKNPIGTDPFFGIEKIMDSFGWSIAVHDKSILIGGPAMYTGRAIYYKTKMTNAEPVRTKIPYNFGYSVAFGNFFAQKRISFAVSSTYGRYGEGSISLYRNTNDVTPSAELSKGKDTVMVGTMFGAVLCAAKLSSGKDALIVGAPAYAHNKEYNVGAVYVYSPSYRILEFKRIIKGFRSGSFFGSAIASAGDLNGDQNDEIAIAAPYEDDGRGAVYLYSGETIQSNQVEITWLQKIQPKEFGPLSTFGLSLSALRDYDENGCNELAIGAPGIDKVAVLQCMAAVTVQLRAEFPNLQKRKGAPPSEFDMSETFAKFKSCLNVSYPEKPKDIEAKINIKIELTHPSAKLENEKDGAFSYIVPLDKEGKVKGKEENSKEYCKLIGLILPTTGNYNLKIGYMITATLLNNPVDSEEFIASRVILSDRSILSTSGSVWAAECERGDACEPKLNLTLHYGPSNEYKYLIGSTDQERISITITNEGEPAYSSCVTVRTEGVPIRSLPATNCARVSNQNNVIKCEPPMALKPGENWNTLDIELVTKDLTNMDTEFHIYTELFDNCGSANKSYKQTTKFVLEKESSGITVSGSTQNYVDNTVNLTRLELSNMKQVEHRYIFKNRGLTNWKQVTCEVRLKNTPYINFNSENGFEIKDGQCSASSLIGDYWSANCTINKIFKKFENSLHVYIDLISPDDLGQLLQNKNLTIESSITLYIDGKQIKESIASTITLREVEVPLWIIICAVIVGLLILILIFMILHELGCLKRKNQRKLEDLRKSIRRQTIRRSMMAQERQRIVSQACEAVEENNMYEGLDNPGQTDSKRDLENKIMEELRNKNLNKK</sequence>
<protein>
    <submittedName>
        <fullName evidence="1">Uncharacterized protein</fullName>
    </submittedName>
</protein>
<evidence type="ECO:0000313" key="1">
    <source>
        <dbReference type="EMBL" id="KAJ0180724.1"/>
    </source>
</evidence>
<name>A0ACC1D9S9_9NEOP</name>
<accession>A0ACC1D9S9</accession>
<comment type="caution">
    <text evidence="1">The sequence shown here is derived from an EMBL/GenBank/DDBJ whole genome shotgun (WGS) entry which is preliminary data.</text>
</comment>
<organism evidence="1 2">
    <name type="scientific">Dendrolimus kikuchii</name>
    <dbReference type="NCBI Taxonomy" id="765133"/>
    <lineage>
        <taxon>Eukaryota</taxon>
        <taxon>Metazoa</taxon>
        <taxon>Ecdysozoa</taxon>
        <taxon>Arthropoda</taxon>
        <taxon>Hexapoda</taxon>
        <taxon>Insecta</taxon>
        <taxon>Pterygota</taxon>
        <taxon>Neoptera</taxon>
        <taxon>Endopterygota</taxon>
        <taxon>Lepidoptera</taxon>
        <taxon>Glossata</taxon>
        <taxon>Ditrysia</taxon>
        <taxon>Bombycoidea</taxon>
        <taxon>Lasiocampidae</taxon>
        <taxon>Dendrolimus</taxon>
    </lineage>
</organism>
<gene>
    <name evidence="1" type="ORF">K1T71_004128</name>
</gene>